<dbReference type="InterPro" id="IPR016181">
    <property type="entry name" value="Acyl_CoA_acyltransferase"/>
</dbReference>
<keyword evidence="1" id="KW-0808">Transferase</keyword>
<reference evidence="4 5" key="1">
    <citation type="submission" date="2017-11" db="EMBL/GenBank/DDBJ databases">
        <title>Evolution of Phototrophy in the Chloroflexi Phylum Driven by Horizontal Gene Transfer.</title>
        <authorList>
            <person name="Ward L.M."/>
            <person name="Hemp J."/>
            <person name="Shih P.M."/>
            <person name="Mcglynn S.E."/>
            <person name="Fischer W."/>
        </authorList>
    </citation>
    <scope>NUCLEOTIDE SEQUENCE [LARGE SCALE GENOMIC DNA]</scope>
    <source>
        <strain evidence="4">CP2_2F</strain>
    </source>
</reference>
<comment type="caution">
    <text evidence="4">The sequence shown here is derived from an EMBL/GenBank/DDBJ whole genome shotgun (WGS) entry which is preliminary data.</text>
</comment>
<evidence type="ECO:0000313" key="4">
    <source>
        <dbReference type="EMBL" id="PJF31727.1"/>
    </source>
</evidence>
<keyword evidence="2" id="KW-0012">Acyltransferase</keyword>
<gene>
    <name evidence="4" type="ORF">CUN51_01950</name>
</gene>
<evidence type="ECO:0000259" key="3">
    <source>
        <dbReference type="PROSITE" id="PS51186"/>
    </source>
</evidence>
<evidence type="ECO:0000256" key="2">
    <source>
        <dbReference type="ARBA" id="ARBA00023315"/>
    </source>
</evidence>
<feature type="domain" description="N-acetyltransferase" evidence="3">
    <location>
        <begin position="15"/>
        <end position="182"/>
    </location>
</feature>
<accession>A0A2M8P2F6</accession>
<dbReference type="Gene3D" id="3.40.630.30">
    <property type="match status" value="2"/>
</dbReference>
<dbReference type="SUPFAM" id="SSF55729">
    <property type="entry name" value="Acyl-CoA N-acyltransferases (Nat)"/>
    <property type="match status" value="2"/>
</dbReference>
<dbReference type="PANTHER" id="PTHR43420">
    <property type="entry name" value="ACETYLTRANSFERASE"/>
    <property type="match status" value="1"/>
</dbReference>
<dbReference type="Proteomes" id="UP000228921">
    <property type="component" value="Unassembled WGS sequence"/>
</dbReference>
<proteinExistence type="predicted"/>
<sequence length="349" mass="39423">MSASAFLGGDTVPFTGARPVNLRTDLSGIAELIDLCFSVDEAGRATARELRALSQTGALLSLLQRMDRLLDGLGQGFVWLEAGRLVGNVSIAAADYPPDMGKGYIIANVAVHPDFRRRGIAKALVSKALEHIAMRGATFAILQVEAENHGARELYRALGFYEERTFIKWQRSAMLRAPHKLEDMPFITLRQGNEWRAEYELARLVRPNRRGGIGWLRPTHPSQFRPSLWRFLGMLFSGQGIDRWIVRSADERSILASLTARTQFGGAVHLTLMVHPNHWGKLEKPLLNYVLRRFDGQHRTLYLEHPADDAIANAIFEEYGFTRRHTLVHMRCDLDGKAQRDDRSDDPRK</sequence>
<dbReference type="InterPro" id="IPR000182">
    <property type="entry name" value="GNAT_dom"/>
</dbReference>
<dbReference type="Pfam" id="PF00583">
    <property type="entry name" value="Acetyltransf_1"/>
    <property type="match status" value="1"/>
</dbReference>
<dbReference type="InterPro" id="IPR050680">
    <property type="entry name" value="YpeA/RimI_acetyltransf"/>
</dbReference>
<dbReference type="PROSITE" id="PS51186">
    <property type="entry name" value="GNAT"/>
    <property type="match status" value="1"/>
</dbReference>
<organism evidence="4 5">
    <name type="scientific">Candidatus Thermofonsia Clade 1 bacterium</name>
    <dbReference type="NCBI Taxonomy" id="2364210"/>
    <lineage>
        <taxon>Bacteria</taxon>
        <taxon>Bacillati</taxon>
        <taxon>Chloroflexota</taxon>
        <taxon>Candidatus Thermofontia</taxon>
        <taxon>Candidatus Thermofonsia Clade 1</taxon>
    </lineage>
</organism>
<dbReference type="EMBL" id="PGTK01000002">
    <property type="protein sequence ID" value="PJF31727.1"/>
    <property type="molecule type" value="Genomic_DNA"/>
</dbReference>
<evidence type="ECO:0000313" key="5">
    <source>
        <dbReference type="Proteomes" id="UP000228921"/>
    </source>
</evidence>
<protein>
    <recommendedName>
        <fullName evidence="3">N-acetyltransferase domain-containing protein</fullName>
    </recommendedName>
</protein>
<dbReference type="AlphaFoldDB" id="A0A2M8P2F6"/>
<evidence type="ECO:0000256" key="1">
    <source>
        <dbReference type="ARBA" id="ARBA00022679"/>
    </source>
</evidence>
<name>A0A2M8P2F6_9CHLR</name>
<dbReference type="GO" id="GO:0016747">
    <property type="term" value="F:acyltransferase activity, transferring groups other than amino-acyl groups"/>
    <property type="evidence" value="ECO:0007669"/>
    <property type="project" value="InterPro"/>
</dbReference>
<dbReference type="CDD" id="cd04301">
    <property type="entry name" value="NAT_SF"/>
    <property type="match status" value="1"/>
</dbReference>